<organism evidence="3 4">
    <name type="scientific">Chitinophaga skermanii</name>
    <dbReference type="NCBI Taxonomy" id="331697"/>
    <lineage>
        <taxon>Bacteria</taxon>
        <taxon>Pseudomonadati</taxon>
        <taxon>Bacteroidota</taxon>
        <taxon>Chitinophagia</taxon>
        <taxon>Chitinophagales</taxon>
        <taxon>Chitinophagaceae</taxon>
        <taxon>Chitinophaga</taxon>
    </lineage>
</organism>
<feature type="transmembrane region" description="Helical" evidence="1">
    <location>
        <begin position="116"/>
        <end position="133"/>
    </location>
</feature>
<evidence type="ECO:0000256" key="1">
    <source>
        <dbReference type="SAM" id="Phobius"/>
    </source>
</evidence>
<dbReference type="SUPFAM" id="SSF55874">
    <property type="entry name" value="ATPase domain of HSP90 chaperone/DNA topoisomerase II/histidine kinase"/>
    <property type="match status" value="1"/>
</dbReference>
<proteinExistence type="predicted"/>
<name>A0A327QJ74_9BACT</name>
<keyword evidence="1" id="KW-0812">Transmembrane</keyword>
<keyword evidence="3" id="KW-0808">Transferase</keyword>
<dbReference type="InterPro" id="IPR010559">
    <property type="entry name" value="Sig_transdc_His_kin_internal"/>
</dbReference>
<dbReference type="Proteomes" id="UP000249547">
    <property type="component" value="Unassembled WGS sequence"/>
</dbReference>
<protein>
    <submittedName>
        <fullName evidence="3">Histidine kinase</fullName>
    </submittedName>
</protein>
<evidence type="ECO:0000313" key="3">
    <source>
        <dbReference type="EMBL" id="RAJ04045.1"/>
    </source>
</evidence>
<feature type="domain" description="Signal transduction histidine kinase internal region" evidence="2">
    <location>
        <begin position="159"/>
        <end position="236"/>
    </location>
</feature>
<feature type="transmembrane region" description="Helical" evidence="1">
    <location>
        <begin position="85"/>
        <end position="104"/>
    </location>
</feature>
<dbReference type="RefSeq" id="WP_111598361.1">
    <property type="nucleotide sequence ID" value="NZ_QLLL01000005.1"/>
</dbReference>
<accession>A0A327QJ74</accession>
<comment type="caution">
    <text evidence="3">The sequence shown here is derived from an EMBL/GenBank/DDBJ whole genome shotgun (WGS) entry which is preliminary data.</text>
</comment>
<feature type="transmembrane region" description="Helical" evidence="1">
    <location>
        <begin position="47"/>
        <end position="65"/>
    </location>
</feature>
<feature type="transmembrane region" description="Helical" evidence="1">
    <location>
        <begin position="9"/>
        <end position="27"/>
    </location>
</feature>
<gene>
    <name evidence="3" type="ORF">LX64_02922</name>
</gene>
<evidence type="ECO:0000313" key="4">
    <source>
        <dbReference type="Proteomes" id="UP000249547"/>
    </source>
</evidence>
<dbReference type="GO" id="GO:0016020">
    <property type="term" value="C:membrane"/>
    <property type="evidence" value="ECO:0007669"/>
    <property type="project" value="InterPro"/>
</dbReference>
<evidence type="ECO:0000259" key="2">
    <source>
        <dbReference type="Pfam" id="PF06580"/>
    </source>
</evidence>
<dbReference type="OrthoDB" id="9792992at2"/>
<dbReference type="PANTHER" id="PTHR34220:SF7">
    <property type="entry name" value="SENSOR HISTIDINE KINASE YPDA"/>
    <property type="match status" value="1"/>
</dbReference>
<keyword evidence="4" id="KW-1185">Reference proteome</keyword>
<keyword evidence="3" id="KW-0418">Kinase</keyword>
<sequence length="343" mass="40088">MHMSKWRKYIFPAVFGLVIYTSLRLVNDVISDTNILLRPWHVNVIEIVGSILMGYLTMCVIHRFFRYQQQRIENNNAMPPAKEFLLLALILELLISVTMIPLCALTDDGLQWYDVVNIYLLPLLFNLIYYGYIRGNALVQKSYEQQIHIEQLAKNQLQSELRFLKAQYHPHFLFNALNTIYFQMDESVPKAKHTVEKLSELLRYQLYDQQQKVSIAQEIHYLQSYIQLQKERMNEHLDLRIAFDPQLNEQKIFPLLLLPLVENAFKYCGGDYWIDINATLQDGYLHFIVQNAVPGTQQPQSAGGIGLESLKRSLTLQYPQQHTLDIHRENNVFSVAVKILLCN</sequence>
<dbReference type="Gene3D" id="3.30.565.10">
    <property type="entry name" value="Histidine kinase-like ATPase, C-terminal domain"/>
    <property type="match status" value="1"/>
</dbReference>
<dbReference type="InterPro" id="IPR036890">
    <property type="entry name" value="HATPase_C_sf"/>
</dbReference>
<keyword evidence="1" id="KW-1133">Transmembrane helix</keyword>
<dbReference type="InterPro" id="IPR050640">
    <property type="entry name" value="Bact_2-comp_sensor_kinase"/>
</dbReference>
<dbReference type="AlphaFoldDB" id="A0A327QJ74"/>
<dbReference type="GO" id="GO:0000155">
    <property type="term" value="F:phosphorelay sensor kinase activity"/>
    <property type="evidence" value="ECO:0007669"/>
    <property type="project" value="InterPro"/>
</dbReference>
<dbReference type="EMBL" id="QLLL01000005">
    <property type="protein sequence ID" value="RAJ04045.1"/>
    <property type="molecule type" value="Genomic_DNA"/>
</dbReference>
<dbReference type="PANTHER" id="PTHR34220">
    <property type="entry name" value="SENSOR HISTIDINE KINASE YPDA"/>
    <property type="match status" value="1"/>
</dbReference>
<reference evidence="3 4" key="1">
    <citation type="submission" date="2018-06" db="EMBL/GenBank/DDBJ databases">
        <title>Genomic Encyclopedia of Archaeal and Bacterial Type Strains, Phase II (KMG-II): from individual species to whole genera.</title>
        <authorList>
            <person name="Goeker M."/>
        </authorList>
    </citation>
    <scope>NUCLEOTIDE SEQUENCE [LARGE SCALE GENOMIC DNA]</scope>
    <source>
        <strain evidence="3 4">DSM 23857</strain>
    </source>
</reference>
<dbReference type="Pfam" id="PF06580">
    <property type="entry name" value="His_kinase"/>
    <property type="match status" value="1"/>
</dbReference>
<keyword evidence="1" id="KW-0472">Membrane</keyword>